<evidence type="ECO:0000256" key="5">
    <source>
        <dbReference type="ARBA" id="ARBA00022516"/>
    </source>
</evidence>
<comment type="caution">
    <text evidence="14">The sequence shown here is derived from an EMBL/GenBank/DDBJ whole genome shotgun (WGS) entry which is preliminary data.</text>
</comment>
<dbReference type="InterPro" id="IPR004255">
    <property type="entry name" value="O-acyltransferase_WSD1_N"/>
</dbReference>
<dbReference type="GO" id="GO:0005886">
    <property type="term" value="C:plasma membrane"/>
    <property type="evidence" value="ECO:0007669"/>
    <property type="project" value="TreeGrafter"/>
</dbReference>
<evidence type="ECO:0000256" key="7">
    <source>
        <dbReference type="ARBA" id="ARBA00022798"/>
    </source>
</evidence>
<dbReference type="RefSeq" id="WP_179479596.1">
    <property type="nucleotide sequence ID" value="NZ_JACCFW010000001.1"/>
</dbReference>
<dbReference type="GO" id="GO:0006071">
    <property type="term" value="P:glycerol metabolic process"/>
    <property type="evidence" value="ECO:0007669"/>
    <property type="project" value="UniProtKB-KW"/>
</dbReference>
<keyword evidence="9 11" id="KW-0012">Acyltransferase</keyword>
<reference evidence="14 15" key="1">
    <citation type="submission" date="2020-07" db="EMBL/GenBank/DDBJ databases">
        <title>Sequencing the genomes of 1000 actinobacteria strains.</title>
        <authorList>
            <person name="Klenk H.-P."/>
        </authorList>
    </citation>
    <scope>NUCLEOTIDE SEQUENCE [LARGE SCALE GENOMIC DNA]</scope>
    <source>
        <strain evidence="14 15">DSM 29531</strain>
    </source>
</reference>
<keyword evidence="6 11" id="KW-0808">Transferase</keyword>
<evidence type="ECO:0000313" key="15">
    <source>
        <dbReference type="Proteomes" id="UP000571817"/>
    </source>
</evidence>
<sequence length="478" mass="51605">MADRLSSLDASFLYLEQATTPLHVGSVMIFEPGPDGFSYELLLDLVGNRISYVPRYRQRVREVPGRVSPPVWVDDEDFDLSYHVRRSALPRPGTVAQLEEFVARIQARALDRDRPLWEIYLVEGLERGRFALVTKTHEALVDGQNAVDLTQVIVDADPGREVALPRLWRPAKAPSDMELLAAAAVDVLRRPTEVARGVRDAVTGVRSIATQALSTVGDVAGVLARSVTRPAPSSPLNRPIGAHRRYVMVESDLAAYQAVRNRVAAAEDLQESPDGEITPVTSITVHAVVLATITGALRTWLMTRGEGMGGAEKIRAMVPLSVAGREGESGLVVPCFIDLPVGEPRPMMRLHQVAYDMQQQVEGGASARSLASLGGYAPTTLHSLGSRLGSAISRRMFNLVITNVPGPQQPLYAADAQLESTYPVIPLAKGQALTIGLTSYDGKVCFGLNADRDAMPDLDVLGQCIEDALAELAHEGAA</sequence>
<evidence type="ECO:0000256" key="3">
    <source>
        <dbReference type="ARBA" id="ARBA00009587"/>
    </source>
</evidence>
<evidence type="ECO:0000256" key="11">
    <source>
        <dbReference type="RuleBase" id="RU361241"/>
    </source>
</evidence>
<comment type="catalytic activity">
    <reaction evidence="10 11">
        <text>an acyl-CoA + a 1,2-diacyl-sn-glycerol = a triacyl-sn-glycerol + CoA</text>
        <dbReference type="Rhea" id="RHEA:10868"/>
        <dbReference type="ChEBI" id="CHEBI:17815"/>
        <dbReference type="ChEBI" id="CHEBI:57287"/>
        <dbReference type="ChEBI" id="CHEBI:58342"/>
        <dbReference type="ChEBI" id="CHEBI:64615"/>
        <dbReference type="EC" id="2.3.1.20"/>
    </reaction>
</comment>
<dbReference type="Proteomes" id="UP000571817">
    <property type="component" value="Unassembled WGS sequence"/>
</dbReference>
<dbReference type="EMBL" id="JACCFW010000001">
    <property type="protein sequence ID" value="NYJ73996.1"/>
    <property type="molecule type" value="Genomic_DNA"/>
</dbReference>
<dbReference type="UniPathway" id="UPA00282"/>
<keyword evidence="15" id="KW-1185">Reference proteome</keyword>
<dbReference type="Pfam" id="PF03007">
    <property type="entry name" value="WS_DGAT_cat"/>
    <property type="match status" value="1"/>
</dbReference>
<proteinExistence type="inferred from homology"/>
<comment type="pathway">
    <text evidence="2">Lipid metabolism.</text>
</comment>
<dbReference type="SUPFAM" id="SSF52777">
    <property type="entry name" value="CoA-dependent acyltransferases"/>
    <property type="match status" value="1"/>
</dbReference>
<dbReference type="InterPro" id="IPR045034">
    <property type="entry name" value="O-acyltransferase_WSD1-like"/>
</dbReference>
<name>A0A853D954_9MICO</name>
<evidence type="ECO:0000256" key="2">
    <source>
        <dbReference type="ARBA" id="ARBA00005189"/>
    </source>
</evidence>
<dbReference type="PANTHER" id="PTHR31650:SF1">
    <property type="entry name" value="WAX ESTER SYNTHASE_DIACYLGLYCEROL ACYLTRANSFERASE 4-RELATED"/>
    <property type="match status" value="1"/>
</dbReference>
<dbReference type="EC" id="2.3.1.20" evidence="4 11"/>
<gene>
    <name evidence="14" type="ORF">HNR15_000959</name>
</gene>
<protein>
    <recommendedName>
        <fullName evidence="4 11">Diacylglycerol O-acyltransferase</fullName>
        <ecNumber evidence="4 11">2.3.1.20</ecNumber>
    </recommendedName>
</protein>
<dbReference type="GO" id="GO:0004144">
    <property type="term" value="F:diacylglycerol O-acyltransferase activity"/>
    <property type="evidence" value="ECO:0007669"/>
    <property type="project" value="UniProtKB-EC"/>
</dbReference>
<feature type="domain" description="O-acyltransferase WSD1 C-terminal" evidence="13">
    <location>
        <begin position="336"/>
        <end position="472"/>
    </location>
</feature>
<evidence type="ECO:0000256" key="4">
    <source>
        <dbReference type="ARBA" id="ARBA00013244"/>
    </source>
</evidence>
<feature type="domain" description="O-acyltransferase WSD1-like N-terminal" evidence="12">
    <location>
        <begin position="5"/>
        <end position="263"/>
    </location>
</feature>
<evidence type="ECO:0000313" key="14">
    <source>
        <dbReference type="EMBL" id="NYJ73996.1"/>
    </source>
</evidence>
<evidence type="ECO:0000259" key="12">
    <source>
        <dbReference type="Pfam" id="PF03007"/>
    </source>
</evidence>
<dbReference type="PANTHER" id="PTHR31650">
    <property type="entry name" value="O-ACYLTRANSFERASE (WSD1-LIKE) FAMILY PROTEIN"/>
    <property type="match status" value="1"/>
</dbReference>
<accession>A0A853D954</accession>
<dbReference type="GO" id="GO:0051701">
    <property type="term" value="P:biological process involved in interaction with host"/>
    <property type="evidence" value="ECO:0007669"/>
    <property type="project" value="TreeGrafter"/>
</dbReference>
<dbReference type="GO" id="GO:0001666">
    <property type="term" value="P:response to hypoxia"/>
    <property type="evidence" value="ECO:0007669"/>
    <property type="project" value="TreeGrafter"/>
</dbReference>
<comment type="similarity">
    <text evidence="3 11">Belongs to the long-chain O-acyltransferase family.</text>
</comment>
<dbReference type="AlphaFoldDB" id="A0A853D954"/>
<evidence type="ECO:0000259" key="13">
    <source>
        <dbReference type="Pfam" id="PF06974"/>
    </source>
</evidence>
<evidence type="ECO:0000256" key="10">
    <source>
        <dbReference type="ARBA" id="ARBA00048109"/>
    </source>
</evidence>
<dbReference type="Pfam" id="PF06974">
    <property type="entry name" value="WS_DGAT_C"/>
    <property type="match status" value="1"/>
</dbReference>
<keyword evidence="7 11" id="KW-0319">Glycerol metabolism</keyword>
<dbReference type="InterPro" id="IPR014292">
    <property type="entry name" value="Acyl_transf_WS/DGAT"/>
</dbReference>
<evidence type="ECO:0000256" key="6">
    <source>
        <dbReference type="ARBA" id="ARBA00022679"/>
    </source>
</evidence>
<evidence type="ECO:0000256" key="8">
    <source>
        <dbReference type="ARBA" id="ARBA00023098"/>
    </source>
</evidence>
<keyword evidence="8 11" id="KW-0443">Lipid metabolism</keyword>
<keyword evidence="5 11" id="KW-0444">Lipid biosynthesis</keyword>
<dbReference type="InterPro" id="IPR009721">
    <property type="entry name" value="O-acyltransferase_WSD1_C"/>
</dbReference>
<evidence type="ECO:0000256" key="1">
    <source>
        <dbReference type="ARBA" id="ARBA00004771"/>
    </source>
</evidence>
<evidence type="ECO:0000256" key="9">
    <source>
        <dbReference type="ARBA" id="ARBA00023315"/>
    </source>
</evidence>
<dbReference type="GO" id="GO:0019432">
    <property type="term" value="P:triglyceride biosynthetic process"/>
    <property type="evidence" value="ECO:0007669"/>
    <property type="project" value="UniProtKB-UniPathway"/>
</dbReference>
<dbReference type="GO" id="GO:0071731">
    <property type="term" value="P:response to nitric oxide"/>
    <property type="evidence" value="ECO:0007669"/>
    <property type="project" value="TreeGrafter"/>
</dbReference>
<comment type="pathway">
    <text evidence="1 11">Glycerolipid metabolism; triacylglycerol biosynthesis.</text>
</comment>
<organism evidence="14 15">
    <name type="scientific">Allobranchiibius huperziae</name>
    <dbReference type="NCBI Taxonomy" id="1874116"/>
    <lineage>
        <taxon>Bacteria</taxon>
        <taxon>Bacillati</taxon>
        <taxon>Actinomycetota</taxon>
        <taxon>Actinomycetes</taxon>
        <taxon>Micrococcales</taxon>
        <taxon>Dermacoccaceae</taxon>
        <taxon>Allobranchiibius</taxon>
    </lineage>
</organism>
<dbReference type="NCBIfam" id="TIGR02946">
    <property type="entry name" value="acyl_WS_DGAT"/>
    <property type="match status" value="1"/>
</dbReference>